<accession>A0A1A8W4G5</accession>
<name>A0A1A8W4G5_PLAOA</name>
<evidence type="ECO:0000313" key="2">
    <source>
        <dbReference type="EMBL" id="SBS87818.1"/>
    </source>
</evidence>
<dbReference type="EMBL" id="FLQV01000756">
    <property type="protein sequence ID" value="SBS97810.1"/>
    <property type="molecule type" value="Genomic_DNA"/>
</dbReference>
<evidence type="ECO:0000256" key="1">
    <source>
        <dbReference type="SAM" id="SignalP"/>
    </source>
</evidence>
<keyword evidence="1" id="KW-0732">Signal</keyword>
<dbReference type="AlphaFoldDB" id="A0A1A8W4G5"/>
<evidence type="ECO:0000313" key="4">
    <source>
        <dbReference type="Proteomes" id="UP000078546"/>
    </source>
</evidence>
<dbReference type="Proteomes" id="UP000078546">
    <property type="component" value="Unassembled WGS sequence"/>
</dbReference>
<reference evidence="2" key="1">
    <citation type="submission" date="2016-05" db="EMBL/GenBank/DDBJ databases">
        <authorList>
            <person name="Lavstsen T."/>
            <person name="Jespersen J.S."/>
        </authorList>
    </citation>
    <scope>NUCLEOTIDE SEQUENCE [LARGE SCALE GENOMIC DNA]</scope>
</reference>
<proteinExistence type="predicted"/>
<evidence type="ECO:0000313" key="5">
    <source>
        <dbReference type="Proteomes" id="UP000078560"/>
    </source>
</evidence>
<protein>
    <submittedName>
        <fullName evidence="2">Uncharacterized protein</fullName>
    </submittedName>
</protein>
<reference evidence="4 5" key="2">
    <citation type="submission" date="2016-05" db="EMBL/GenBank/DDBJ databases">
        <authorList>
            <person name="Naeem Raeece"/>
        </authorList>
    </citation>
    <scope>NUCLEOTIDE SEQUENCE [LARGE SCALE GENOMIC DNA]</scope>
</reference>
<evidence type="ECO:0000313" key="3">
    <source>
        <dbReference type="EMBL" id="SBS97810.1"/>
    </source>
</evidence>
<dbReference type="Proteomes" id="UP000078560">
    <property type="component" value="Unassembled WGS sequence"/>
</dbReference>
<dbReference type="VEuPathDB" id="PlasmoDB:PocGH01_13054700"/>
<sequence length="301" mass="35075">MLNKKVSFLTILLIFNFFSINGIYGKGEKKNILNTMKNEKKNGNMKDPLNFADVEKIKKLISENRLDEANELFNEMKKIIVNDNKKEGNKKGLTPENNKFPDMNNHDIFNNLINPNDLQEMIKFYMYLQNVLNSKNETSEKKMVKTFLRKTIQKMKDNENNNEKKSIDDIIKDTEGHKEMLEKLADLMKIKKEKLQEEEVKNKLNQILIGMLKFIDYTNNSDIAQALMEEIKIKEVKAGDGVSKPKLQVNISNSKAHLEMLQKATNFMGMEIDPEELKNLTINNKWYENFLNNLLNSSDEL</sequence>
<dbReference type="EMBL" id="FLQU01000600">
    <property type="protein sequence ID" value="SBS87818.1"/>
    <property type="molecule type" value="Genomic_DNA"/>
</dbReference>
<gene>
    <name evidence="3" type="ORF">POVCU1_041180</name>
    <name evidence="2" type="ORF">POVCU2_0044700</name>
</gene>
<feature type="chain" id="PRO_5015059653" evidence="1">
    <location>
        <begin position="26"/>
        <end position="301"/>
    </location>
</feature>
<feature type="signal peptide" evidence="1">
    <location>
        <begin position="1"/>
        <end position="25"/>
    </location>
</feature>
<organism evidence="2 5">
    <name type="scientific">Plasmodium ovale curtisi</name>
    <dbReference type="NCBI Taxonomy" id="864141"/>
    <lineage>
        <taxon>Eukaryota</taxon>
        <taxon>Sar</taxon>
        <taxon>Alveolata</taxon>
        <taxon>Apicomplexa</taxon>
        <taxon>Aconoidasida</taxon>
        <taxon>Haemosporida</taxon>
        <taxon>Plasmodiidae</taxon>
        <taxon>Plasmodium</taxon>
        <taxon>Plasmodium (Plasmodium)</taxon>
    </lineage>
</organism>